<feature type="region of interest" description="Disordered" evidence="1">
    <location>
        <begin position="122"/>
        <end position="277"/>
    </location>
</feature>
<gene>
    <name evidence="2" type="ORF">GGE06_008446</name>
</gene>
<evidence type="ECO:0000256" key="1">
    <source>
        <dbReference type="SAM" id="MobiDB-lite"/>
    </source>
</evidence>
<feature type="compositionally biased region" description="Polar residues" evidence="1">
    <location>
        <begin position="196"/>
        <end position="206"/>
    </location>
</feature>
<dbReference type="RefSeq" id="WP_184933256.1">
    <property type="nucleotide sequence ID" value="NZ_JACHJY010000023.1"/>
</dbReference>
<feature type="compositionally biased region" description="Basic and acidic residues" evidence="1">
    <location>
        <begin position="124"/>
        <end position="138"/>
    </location>
</feature>
<dbReference type="AlphaFoldDB" id="A0A7W7U9E2"/>
<protein>
    <recommendedName>
        <fullName evidence="4">Helix-turn-helix domain-containing protein</fullName>
    </recommendedName>
</protein>
<dbReference type="EMBL" id="JACHJY010000023">
    <property type="protein sequence ID" value="MBB4987473.1"/>
    <property type="molecule type" value="Genomic_DNA"/>
</dbReference>
<organism evidence="2 3">
    <name type="scientific">Streptomyces nymphaeiformis</name>
    <dbReference type="NCBI Taxonomy" id="2663842"/>
    <lineage>
        <taxon>Bacteria</taxon>
        <taxon>Bacillati</taxon>
        <taxon>Actinomycetota</taxon>
        <taxon>Actinomycetes</taxon>
        <taxon>Kitasatosporales</taxon>
        <taxon>Streptomycetaceae</taxon>
        <taxon>Streptomyces</taxon>
    </lineage>
</organism>
<keyword evidence="3" id="KW-1185">Reference proteome</keyword>
<accession>A0A7W7U9E2</accession>
<name>A0A7W7U9E2_9ACTN</name>
<evidence type="ECO:0008006" key="4">
    <source>
        <dbReference type="Google" id="ProtNLM"/>
    </source>
</evidence>
<evidence type="ECO:0000313" key="3">
    <source>
        <dbReference type="Proteomes" id="UP000582643"/>
    </source>
</evidence>
<proteinExistence type="predicted"/>
<reference evidence="2 3" key="1">
    <citation type="submission" date="2020-08" db="EMBL/GenBank/DDBJ databases">
        <title>Genomic Encyclopedia of Type Strains, Phase III (KMG-III): the genomes of soil and plant-associated and newly described type strains.</title>
        <authorList>
            <person name="Whitman W."/>
        </authorList>
    </citation>
    <scope>NUCLEOTIDE SEQUENCE [LARGE SCALE GENOMIC DNA]</scope>
    <source>
        <strain evidence="2 3">SFB5A</strain>
    </source>
</reference>
<comment type="caution">
    <text evidence="2">The sequence shown here is derived from an EMBL/GenBank/DDBJ whole genome shotgun (WGS) entry which is preliminary data.</text>
</comment>
<evidence type="ECO:0000313" key="2">
    <source>
        <dbReference type="EMBL" id="MBB4987473.1"/>
    </source>
</evidence>
<feature type="compositionally biased region" description="Basic and acidic residues" evidence="1">
    <location>
        <begin position="264"/>
        <end position="277"/>
    </location>
</feature>
<sequence length="322" mass="34361">MPSDHVQSVRNAWINRIRDEALRARRPEVSKAAHIGILIATYANADGSNSYPSNATLAAIAGASEETVTRCVRLLSAAELLVRRRRPNQSSVYQLLIPSARIDWAEHLHTWGETRQAKARRKAKAAEIEARLAKRAAAEEGNPSPDDVRNPSPAGGPEPVPGGVPDASGTRPRTGADTDPGRVPEPVPGGGLHVPPTSSRDPQPDQTMADPGPQPQAARANEDEDIDSRPGPRLVPPPRGGHRAASGSSPSSQRPLLLPVRGLPADRRELTQEQRDDIRAQATPDLVRLAIEAEGVAQAIALYGHRLVAEAVNSDYATDTGT</sequence>
<dbReference type="Proteomes" id="UP000582643">
    <property type="component" value="Unassembled WGS sequence"/>
</dbReference>
<feature type="compositionally biased region" description="Low complexity" evidence="1">
    <location>
        <begin position="243"/>
        <end position="258"/>
    </location>
</feature>